<evidence type="ECO:0000313" key="3">
    <source>
        <dbReference type="Proteomes" id="UP001172673"/>
    </source>
</evidence>
<feature type="domain" description="N-acetyltransferase" evidence="1">
    <location>
        <begin position="120"/>
        <end position="258"/>
    </location>
</feature>
<evidence type="ECO:0000313" key="2">
    <source>
        <dbReference type="EMBL" id="KAJ9611638.1"/>
    </source>
</evidence>
<name>A0AA38XDT6_9EURO</name>
<dbReference type="Pfam" id="PF13508">
    <property type="entry name" value="Acetyltransf_7"/>
    <property type="match status" value="1"/>
</dbReference>
<sequence>MSPSPRARRSLSPLLESQPTCKLRRAGFSDLSNAARTCSLAFDDDVLFGRLIHPYRKSYPRDVDKYWYRRFVVDFWDWSHVFLVTTEPAVDKRGGIVTGFAHWSRIAPGWRENYRAGWGLAWWDPRRLLEPIFRLLTRISTFLSPNRAASKEDELIIERSYDYLDHIWTGDRSESWYLECLAVHPDHQKKGHGRALVEWGLEQARKEGIACSVIAADGKERFYQACGFDVGPVGRAGEGEGNPLREVAGGLVFFKEKQGVVLPVREYGSWTYGLGVFDWDNWQNKVGRKSAEEHT</sequence>
<dbReference type="CDD" id="cd04301">
    <property type="entry name" value="NAT_SF"/>
    <property type="match status" value="1"/>
</dbReference>
<dbReference type="InterPro" id="IPR000182">
    <property type="entry name" value="GNAT_dom"/>
</dbReference>
<accession>A0AA38XDT6</accession>
<proteinExistence type="predicted"/>
<dbReference type="InterPro" id="IPR052523">
    <property type="entry name" value="Trichothecene_AcTrans"/>
</dbReference>
<keyword evidence="3" id="KW-1185">Reference proteome</keyword>
<dbReference type="PANTHER" id="PTHR42791:SF16">
    <property type="entry name" value="N-ACETYLTRANSFERASE DOMAIN-CONTAINING PROTEIN"/>
    <property type="match status" value="1"/>
</dbReference>
<dbReference type="EMBL" id="JAPDRK010000006">
    <property type="protein sequence ID" value="KAJ9611638.1"/>
    <property type="molecule type" value="Genomic_DNA"/>
</dbReference>
<dbReference type="Gene3D" id="3.40.630.30">
    <property type="match status" value="1"/>
</dbReference>
<protein>
    <recommendedName>
        <fullName evidence="1">N-acetyltransferase domain-containing protein</fullName>
    </recommendedName>
</protein>
<dbReference type="PANTHER" id="PTHR42791">
    <property type="entry name" value="GNAT FAMILY ACETYLTRANSFERASE"/>
    <property type="match status" value="1"/>
</dbReference>
<organism evidence="2 3">
    <name type="scientific">Cladophialophora chaetospira</name>
    <dbReference type="NCBI Taxonomy" id="386627"/>
    <lineage>
        <taxon>Eukaryota</taxon>
        <taxon>Fungi</taxon>
        <taxon>Dikarya</taxon>
        <taxon>Ascomycota</taxon>
        <taxon>Pezizomycotina</taxon>
        <taxon>Eurotiomycetes</taxon>
        <taxon>Chaetothyriomycetidae</taxon>
        <taxon>Chaetothyriales</taxon>
        <taxon>Herpotrichiellaceae</taxon>
        <taxon>Cladophialophora</taxon>
    </lineage>
</organism>
<reference evidence="2" key="1">
    <citation type="submission" date="2022-10" db="EMBL/GenBank/DDBJ databases">
        <title>Culturing micro-colonial fungi from biological soil crusts in the Mojave desert and describing Neophaeococcomyces mojavensis, and introducing the new genera and species Taxawa tesnikishii.</title>
        <authorList>
            <person name="Kurbessoian T."/>
            <person name="Stajich J.E."/>
        </authorList>
    </citation>
    <scope>NUCLEOTIDE SEQUENCE</scope>
    <source>
        <strain evidence="2">TK_41</strain>
    </source>
</reference>
<dbReference type="AlphaFoldDB" id="A0AA38XDT6"/>
<dbReference type="Proteomes" id="UP001172673">
    <property type="component" value="Unassembled WGS sequence"/>
</dbReference>
<dbReference type="PROSITE" id="PS51186">
    <property type="entry name" value="GNAT"/>
    <property type="match status" value="1"/>
</dbReference>
<comment type="caution">
    <text evidence="2">The sequence shown here is derived from an EMBL/GenBank/DDBJ whole genome shotgun (WGS) entry which is preliminary data.</text>
</comment>
<dbReference type="InterPro" id="IPR016181">
    <property type="entry name" value="Acyl_CoA_acyltransferase"/>
</dbReference>
<dbReference type="SUPFAM" id="SSF55729">
    <property type="entry name" value="Acyl-CoA N-acyltransferases (Nat)"/>
    <property type="match status" value="1"/>
</dbReference>
<dbReference type="GO" id="GO:0016747">
    <property type="term" value="F:acyltransferase activity, transferring groups other than amino-acyl groups"/>
    <property type="evidence" value="ECO:0007669"/>
    <property type="project" value="InterPro"/>
</dbReference>
<evidence type="ECO:0000259" key="1">
    <source>
        <dbReference type="PROSITE" id="PS51186"/>
    </source>
</evidence>
<gene>
    <name evidence="2" type="ORF">H2200_004822</name>
</gene>